<feature type="transmembrane region" description="Helical" evidence="7">
    <location>
        <begin position="261"/>
        <end position="285"/>
    </location>
</feature>
<dbReference type="CDD" id="cd12934">
    <property type="entry name" value="LEM"/>
    <property type="match status" value="1"/>
</dbReference>
<dbReference type="Gene3D" id="1.10.10.1180">
    <property type="entry name" value="MAN1, winged-helix domain"/>
    <property type="match status" value="1"/>
</dbReference>
<dbReference type="Gene3D" id="3.30.70.330">
    <property type="match status" value="1"/>
</dbReference>
<feature type="region of interest" description="Disordered" evidence="6">
    <location>
        <begin position="40"/>
        <end position="185"/>
    </location>
</feature>
<dbReference type="Gene3D" id="1.10.720.40">
    <property type="match status" value="1"/>
</dbReference>
<dbReference type="SMART" id="SM00540">
    <property type="entry name" value="LEM"/>
    <property type="match status" value="1"/>
</dbReference>
<evidence type="ECO:0000256" key="7">
    <source>
        <dbReference type="SAM" id="Phobius"/>
    </source>
</evidence>
<keyword evidence="9" id="KW-1185">Reference proteome</keyword>
<dbReference type="Proteomes" id="UP000887540">
    <property type="component" value="Unplaced"/>
</dbReference>
<keyword evidence="2 7" id="KW-0812">Transmembrane</keyword>
<comment type="subcellular location">
    <subcellularLocation>
        <location evidence="1">Nucleus inner membrane</location>
        <topology evidence="1">Multi-pass membrane protein</topology>
    </subcellularLocation>
</comment>
<evidence type="ECO:0000256" key="6">
    <source>
        <dbReference type="SAM" id="MobiDB-lite"/>
    </source>
</evidence>
<dbReference type="PANTHER" id="PTHR13428">
    <property type="entry name" value="INNER NUCLEAR MEMBRANE PROTEIN MAN1 LEM DOMAIN CONTAINING PROTEIN"/>
    <property type="match status" value="1"/>
</dbReference>
<dbReference type="InterPro" id="IPR041885">
    <property type="entry name" value="MAN1_winged_helix_dom"/>
</dbReference>
<dbReference type="SUPFAM" id="SSF54928">
    <property type="entry name" value="RNA-binding domain, RBD"/>
    <property type="match status" value="1"/>
</dbReference>
<dbReference type="FunFam" id="1.10.720.40:FF:000001">
    <property type="entry name" value="LEM domain containing 2, isoform CRA_a"/>
    <property type="match status" value="1"/>
</dbReference>
<dbReference type="GO" id="GO:0030514">
    <property type="term" value="P:negative regulation of BMP signaling pathway"/>
    <property type="evidence" value="ECO:0007669"/>
    <property type="project" value="TreeGrafter"/>
</dbReference>
<dbReference type="GO" id="GO:0006998">
    <property type="term" value="P:nuclear envelope organization"/>
    <property type="evidence" value="ECO:0007669"/>
    <property type="project" value="TreeGrafter"/>
</dbReference>
<accession>A0A914D7V2</accession>
<evidence type="ECO:0000256" key="5">
    <source>
        <dbReference type="ARBA" id="ARBA00023242"/>
    </source>
</evidence>
<dbReference type="InterPro" id="IPR035979">
    <property type="entry name" value="RBD_domain_sf"/>
</dbReference>
<evidence type="ECO:0000259" key="8">
    <source>
        <dbReference type="PROSITE" id="PS50954"/>
    </source>
</evidence>
<dbReference type="PANTHER" id="PTHR13428:SF12">
    <property type="entry name" value="INNER NUCLEAR MEMBRANE PROTEIN MAN1"/>
    <property type="match status" value="1"/>
</dbReference>
<dbReference type="AlphaFoldDB" id="A0A914D7V2"/>
<dbReference type="InterPro" id="IPR052277">
    <property type="entry name" value="INM_ESCRT-Associated"/>
</dbReference>
<dbReference type="GO" id="GO:0031490">
    <property type="term" value="F:chromatin DNA binding"/>
    <property type="evidence" value="ECO:0007669"/>
    <property type="project" value="TreeGrafter"/>
</dbReference>
<dbReference type="InterPro" id="IPR012677">
    <property type="entry name" value="Nucleotide-bd_a/b_plait_sf"/>
</dbReference>
<protein>
    <submittedName>
        <fullName evidence="10">LEM domain-containing protein</fullName>
    </submittedName>
</protein>
<sequence length="537" mass="61556">MSSILDLSDSELKTELSSYGFEAGPVTGTTRKVYEKKLEAFRKGKSNVTKQSKQKEPALRSPARPSPKSGRKSRQVPEESDNEINFSLPVTPKLSSLPKGARQNNVADLQAKTIPNISGRSSTQTETKPKRKPTPPRAPKQKPTPKATLSSEGLYNDYDEEDDHVETSRILSPSQRFNPTAKNSYDYTSQNPSLKKNFGAKTWNFLSNFTNKVHKRDTDYKTTPPSLYEAHESRYSRYKPTHEGRFATQSSKRYWWQSRDISSWILIGLIVFTFILAITYVATAHPETLQRGSKIMKGAIFDTFLFFYNYAILPTIIAAIVIGGCFTGYFVYKKRLQWQEENKRQLLDLVERITDIIRDSGVEGIAEPHVRDMIMPPTRRTSSEFKLWQQAVDFINTSDSRVRTDVQDINGVECSVWHWIPIKKQGWQGRAVSSSSVPQSALTRCIKLRGMISTNERINETELRQELRSWLHPVTPIHIAFQTNPPEGIVYLMFKNKDDAKHGFLAFHSQWFNGNLVSAKYVRDERYMERFPEMSDK</sequence>
<dbReference type="InterPro" id="IPR003887">
    <property type="entry name" value="LEM_dom"/>
</dbReference>
<evidence type="ECO:0000256" key="2">
    <source>
        <dbReference type="ARBA" id="ARBA00022692"/>
    </source>
</evidence>
<feature type="compositionally biased region" description="Polar residues" evidence="6">
    <location>
        <begin position="102"/>
        <end position="122"/>
    </location>
</feature>
<evidence type="ECO:0000256" key="4">
    <source>
        <dbReference type="ARBA" id="ARBA00023136"/>
    </source>
</evidence>
<reference evidence="10" key="1">
    <citation type="submission" date="2022-11" db="UniProtKB">
        <authorList>
            <consortium name="WormBaseParasite"/>
        </authorList>
    </citation>
    <scope>IDENTIFICATION</scope>
</reference>
<feature type="compositionally biased region" description="Polar residues" evidence="6">
    <location>
        <begin position="169"/>
        <end position="185"/>
    </location>
</feature>
<keyword evidence="5" id="KW-0539">Nucleus</keyword>
<evidence type="ECO:0000313" key="9">
    <source>
        <dbReference type="Proteomes" id="UP000887540"/>
    </source>
</evidence>
<dbReference type="SUPFAM" id="SSF63451">
    <property type="entry name" value="LEM domain"/>
    <property type="match status" value="1"/>
</dbReference>
<dbReference type="Pfam" id="PF03020">
    <property type="entry name" value="LEM"/>
    <property type="match status" value="1"/>
</dbReference>
<dbReference type="InterPro" id="IPR011015">
    <property type="entry name" value="LEM/LEM-like_dom_sf"/>
</dbReference>
<keyword evidence="3 7" id="KW-1133">Transmembrane helix</keyword>
<evidence type="ECO:0000256" key="1">
    <source>
        <dbReference type="ARBA" id="ARBA00004473"/>
    </source>
</evidence>
<evidence type="ECO:0000313" key="10">
    <source>
        <dbReference type="WBParaSite" id="ACRNAN_scaffold1930.g27508.t1"/>
    </source>
</evidence>
<name>A0A914D7V2_9BILA</name>
<dbReference type="PROSITE" id="PS50954">
    <property type="entry name" value="LEM"/>
    <property type="match status" value="1"/>
</dbReference>
<evidence type="ECO:0000256" key="3">
    <source>
        <dbReference type="ARBA" id="ARBA00022989"/>
    </source>
</evidence>
<proteinExistence type="predicted"/>
<feature type="domain" description="LEM" evidence="8">
    <location>
        <begin position="1"/>
        <end position="45"/>
    </location>
</feature>
<organism evidence="9 10">
    <name type="scientific">Acrobeloides nanus</name>
    <dbReference type="NCBI Taxonomy" id="290746"/>
    <lineage>
        <taxon>Eukaryota</taxon>
        <taxon>Metazoa</taxon>
        <taxon>Ecdysozoa</taxon>
        <taxon>Nematoda</taxon>
        <taxon>Chromadorea</taxon>
        <taxon>Rhabditida</taxon>
        <taxon>Tylenchina</taxon>
        <taxon>Cephalobomorpha</taxon>
        <taxon>Cephaloboidea</taxon>
        <taxon>Cephalobidae</taxon>
        <taxon>Acrobeloides</taxon>
    </lineage>
</organism>
<dbReference type="WBParaSite" id="ACRNAN_scaffold1930.g27508.t1">
    <property type="protein sequence ID" value="ACRNAN_scaffold1930.g27508.t1"/>
    <property type="gene ID" value="ACRNAN_scaffold1930.g27508"/>
</dbReference>
<dbReference type="GO" id="GO:0005637">
    <property type="term" value="C:nuclear inner membrane"/>
    <property type="evidence" value="ECO:0007669"/>
    <property type="project" value="UniProtKB-SubCell"/>
</dbReference>
<feature type="transmembrane region" description="Helical" evidence="7">
    <location>
        <begin position="305"/>
        <end position="332"/>
    </location>
</feature>
<keyword evidence="4 7" id="KW-0472">Membrane</keyword>